<comment type="caution">
    <text evidence="2">The sequence shown here is derived from an EMBL/GenBank/DDBJ whole genome shotgun (WGS) entry which is preliminary data.</text>
</comment>
<accession>A0A375FGB0</accession>
<gene>
    <name evidence="3" type="ORF">CO2235_MP10280</name>
    <name evidence="2" type="ORF">CO2235_U1010151</name>
</gene>
<dbReference type="EMBL" id="OGUS01000004">
    <property type="protein sequence ID" value="SPC05197.1"/>
    <property type="molecule type" value="Genomic_DNA"/>
</dbReference>
<dbReference type="EMBL" id="OGUS01000132">
    <property type="protein sequence ID" value="SPC17981.1"/>
    <property type="molecule type" value="Genomic_DNA"/>
</dbReference>
<reference evidence="4" key="1">
    <citation type="submission" date="2018-01" db="EMBL/GenBank/DDBJ databases">
        <authorList>
            <person name="Gaut B.S."/>
            <person name="Morton B.R."/>
            <person name="Clegg M.T."/>
            <person name="Duvall M.R."/>
        </authorList>
    </citation>
    <scope>NUCLEOTIDE SEQUENCE [LARGE SCALE GENOMIC DNA]</scope>
</reference>
<name>A0A375FGB0_9BURK</name>
<protein>
    <submittedName>
        <fullName evidence="2">Uncharacterized protein</fullName>
    </submittedName>
</protein>
<dbReference type="AlphaFoldDB" id="A0A375FGB0"/>
<organism evidence="2 4">
    <name type="scientific">Cupriavidus oxalaticus</name>
    <dbReference type="NCBI Taxonomy" id="96344"/>
    <lineage>
        <taxon>Bacteria</taxon>
        <taxon>Pseudomonadati</taxon>
        <taxon>Pseudomonadota</taxon>
        <taxon>Betaproteobacteria</taxon>
        <taxon>Burkholderiales</taxon>
        <taxon>Burkholderiaceae</taxon>
        <taxon>Cupriavidus</taxon>
    </lineage>
</organism>
<reference evidence="2 4" key="2">
    <citation type="submission" date="2018-01" db="EMBL/GenBank/DDBJ databases">
        <authorList>
            <person name="Clerissi C."/>
        </authorList>
    </citation>
    <scope>NUCLEOTIDE SEQUENCE</scope>
    <source>
        <strain evidence="2">Cupriavidus oxalaticus LMG 2235</strain>
        <plasmid evidence="4">co2235_mp</plasmid>
    </source>
</reference>
<evidence type="ECO:0000313" key="3">
    <source>
        <dbReference type="EMBL" id="SPC17981.1"/>
    </source>
</evidence>
<evidence type="ECO:0000313" key="2">
    <source>
        <dbReference type="EMBL" id="SPC05197.1"/>
    </source>
</evidence>
<feature type="compositionally biased region" description="Basic residues" evidence="1">
    <location>
        <begin position="23"/>
        <end position="57"/>
    </location>
</feature>
<proteinExistence type="predicted"/>
<feature type="region of interest" description="Disordered" evidence="1">
    <location>
        <begin position="1"/>
        <end position="57"/>
    </location>
</feature>
<evidence type="ECO:0000313" key="4">
    <source>
        <dbReference type="Proteomes" id="UP000256862"/>
    </source>
</evidence>
<evidence type="ECO:0000256" key="1">
    <source>
        <dbReference type="SAM" id="MobiDB-lite"/>
    </source>
</evidence>
<geneLocation type="plasmid" evidence="4">
    <name>co2235_mp</name>
</geneLocation>
<dbReference type="Proteomes" id="UP000256862">
    <property type="component" value="Plasmid CO2235_mp"/>
</dbReference>
<sequence>MAGRDSPGGCVSGLIPAIATDNRKRKRNRNRNRNRKRKRKRTTDIHRRRTPQLRRHP</sequence>